<accession>A0A9P0JRM5</accession>
<protein>
    <submittedName>
        <fullName evidence="1">Uncharacterized protein</fullName>
    </submittedName>
</protein>
<name>A0A9P0JRM5_ACAOB</name>
<gene>
    <name evidence="1" type="ORF">ACAOBT_LOCUS3394</name>
</gene>
<sequence>MNPDNRNILNVASPGPEVGLSTVYFNVTSQTYPAVYMSIIPHDFLANKTTCTNFNVKGDP</sequence>
<proteinExistence type="predicted"/>
<reference evidence="1" key="1">
    <citation type="submission" date="2022-03" db="EMBL/GenBank/DDBJ databases">
        <authorList>
            <person name="Sayadi A."/>
        </authorList>
    </citation>
    <scope>NUCLEOTIDE SEQUENCE</scope>
</reference>
<comment type="caution">
    <text evidence="1">The sequence shown here is derived from an EMBL/GenBank/DDBJ whole genome shotgun (WGS) entry which is preliminary data.</text>
</comment>
<dbReference type="EMBL" id="CAKOFQ010006684">
    <property type="protein sequence ID" value="CAH1959828.1"/>
    <property type="molecule type" value="Genomic_DNA"/>
</dbReference>
<evidence type="ECO:0000313" key="2">
    <source>
        <dbReference type="Proteomes" id="UP001152888"/>
    </source>
</evidence>
<keyword evidence="2" id="KW-1185">Reference proteome</keyword>
<evidence type="ECO:0000313" key="1">
    <source>
        <dbReference type="EMBL" id="CAH1959828.1"/>
    </source>
</evidence>
<dbReference type="Proteomes" id="UP001152888">
    <property type="component" value="Unassembled WGS sequence"/>
</dbReference>
<dbReference type="AlphaFoldDB" id="A0A9P0JRM5"/>
<organism evidence="1 2">
    <name type="scientific">Acanthoscelides obtectus</name>
    <name type="common">Bean weevil</name>
    <name type="synonym">Bruchus obtectus</name>
    <dbReference type="NCBI Taxonomy" id="200917"/>
    <lineage>
        <taxon>Eukaryota</taxon>
        <taxon>Metazoa</taxon>
        <taxon>Ecdysozoa</taxon>
        <taxon>Arthropoda</taxon>
        <taxon>Hexapoda</taxon>
        <taxon>Insecta</taxon>
        <taxon>Pterygota</taxon>
        <taxon>Neoptera</taxon>
        <taxon>Endopterygota</taxon>
        <taxon>Coleoptera</taxon>
        <taxon>Polyphaga</taxon>
        <taxon>Cucujiformia</taxon>
        <taxon>Chrysomeloidea</taxon>
        <taxon>Chrysomelidae</taxon>
        <taxon>Bruchinae</taxon>
        <taxon>Bruchini</taxon>
        <taxon>Acanthoscelides</taxon>
    </lineage>
</organism>
<dbReference type="OrthoDB" id="438495at2759"/>